<evidence type="ECO:0000313" key="2">
    <source>
        <dbReference type="EMBL" id="OJJ68551.1"/>
    </source>
</evidence>
<dbReference type="EMBL" id="KV878690">
    <property type="protein sequence ID" value="OJJ68551.1"/>
    <property type="molecule type" value="Genomic_DNA"/>
</dbReference>
<dbReference type="RefSeq" id="XP_067475800.1">
    <property type="nucleotide sequence ID" value="XM_067621270.1"/>
</dbReference>
<dbReference type="AlphaFoldDB" id="A0A1L9UAA3"/>
<gene>
    <name evidence="2" type="ORF">ASPBRDRAFT_198981</name>
</gene>
<sequence length="106" mass="10941">MNLAVIPMIPISLTAIIGVITIPILVIAAIPIALFVCALAICGFVALVVFGLFSMFVISPAILGLTAISWICVLAYRSCKLAVLAFFGALVDAAANLRPLPNGVAT</sequence>
<dbReference type="OMA" id="SMFFISP"/>
<keyword evidence="1" id="KW-0812">Transmembrane</keyword>
<feature type="transmembrane region" description="Helical" evidence="1">
    <location>
        <begin position="32"/>
        <end position="50"/>
    </location>
</feature>
<dbReference type="GeneID" id="93573758"/>
<keyword evidence="3" id="KW-1185">Reference proteome</keyword>
<dbReference type="VEuPathDB" id="FungiDB:ASPBRDRAFT_198981"/>
<protein>
    <submittedName>
        <fullName evidence="2">Uncharacterized protein</fullName>
    </submittedName>
</protein>
<feature type="transmembrane region" description="Helical" evidence="1">
    <location>
        <begin position="56"/>
        <end position="76"/>
    </location>
</feature>
<organism evidence="2 3">
    <name type="scientific">Aspergillus brasiliensis (strain CBS 101740 / IMI 381727 / IBT 21946)</name>
    <dbReference type="NCBI Taxonomy" id="767769"/>
    <lineage>
        <taxon>Eukaryota</taxon>
        <taxon>Fungi</taxon>
        <taxon>Dikarya</taxon>
        <taxon>Ascomycota</taxon>
        <taxon>Pezizomycotina</taxon>
        <taxon>Eurotiomycetes</taxon>
        <taxon>Eurotiomycetidae</taxon>
        <taxon>Eurotiales</taxon>
        <taxon>Aspergillaceae</taxon>
        <taxon>Aspergillus</taxon>
        <taxon>Aspergillus subgen. Circumdati</taxon>
    </lineage>
</organism>
<keyword evidence="1" id="KW-0472">Membrane</keyword>
<keyword evidence="1" id="KW-1133">Transmembrane helix</keyword>
<feature type="transmembrane region" description="Helical" evidence="1">
    <location>
        <begin position="6"/>
        <end position="25"/>
    </location>
</feature>
<reference evidence="3" key="1">
    <citation type="journal article" date="2017" name="Genome Biol.">
        <title>Comparative genomics reveals high biological diversity and specific adaptations in the industrially and medically important fungal genus Aspergillus.</title>
        <authorList>
            <person name="de Vries R.P."/>
            <person name="Riley R."/>
            <person name="Wiebenga A."/>
            <person name="Aguilar-Osorio G."/>
            <person name="Amillis S."/>
            <person name="Uchima C.A."/>
            <person name="Anderluh G."/>
            <person name="Asadollahi M."/>
            <person name="Askin M."/>
            <person name="Barry K."/>
            <person name="Battaglia E."/>
            <person name="Bayram O."/>
            <person name="Benocci T."/>
            <person name="Braus-Stromeyer S.A."/>
            <person name="Caldana C."/>
            <person name="Canovas D."/>
            <person name="Cerqueira G.C."/>
            <person name="Chen F."/>
            <person name="Chen W."/>
            <person name="Choi C."/>
            <person name="Clum A."/>
            <person name="Dos Santos R.A."/>
            <person name="Damasio A.R."/>
            <person name="Diallinas G."/>
            <person name="Emri T."/>
            <person name="Fekete E."/>
            <person name="Flipphi M."/>
            <person name="Freyberg S."/>
            <person name="Gallo A."/>
            <person name="Gournas C."/>
            <person name="Habgood R."/>
            <person name="Hainaut M."/>
            <person name="Harispe M.L."/>
            <person name="Henrissat B."/>
            <person name="Hilden K.S."/>
            <person name="Hope R."/>
            <person name="Hossain A."/>
            <person name="Karabika E."/>
            <person name="Karaffa L."/>
            <person name="Karanyi Z."/>
            <person name="Krasevec N."/>
            <person name="Kuo A."/>
            <person name="Kusch H."/>
            <person name="LaButti K."/>
            <person name="Lagendijk E.L."/>
            <person name="Lapidus A."/>
            <person name="Levasseur A."/>
            <person name="Lindquist E."/>
            <person name="Lipzen A."/>
            <person name="Logrieco A.F."/>
            <person name="MacCabe A."/>
            <person name="Maekelae M.R."/>
            <person name="Malavazi I."/>
            <person name="Melin P."/>
            <person name="Meyer V."/>
            <person name="Mielnichuk N."/>
            <person name="Miskei M."/>
            <person name="Molnar A.P."/>
            <person name="Mule G."/>
            <person name="Ngan C.Y."/>
            <person name="Orejas M."/>
            <person name="Orosz E."/>
            <person name="Ouedraogo J.P."/>
            <person name="Overkamp K.M."/>
            <person name="Park H.-S."/>
            <person name="Perrone G."/>
            <person name="Piumi F."/>
            <person name="Punt P.J."/>
            <person name="Ram A.F."/>
            <person name="Ramon A."/>
            <person name="Rauscher S."/>
            <person name="Record E."/>
            <person name="Riano-Pachon D.M."/>
            <person name="Robert V."/>
            <person name="Roehrig J."/>
            <person name="Ruller R."/>
            <person name="Salamov A."/>
            <person name="Salih N.S."/>
            <person name="Samson R.A."/>
            <person name="Sandor E."/>
            <person name="Sanguinetti M."/>
            <person name="Schuetze T."/>
            <person name="Sepcic K."/>
            <person name="Shelest E."/>
            <person name="Sherlock G."/>
            <person name="Sophianopoulou V."/>
            <person name="Squina F.M."/>
            <person name="Sun H."/>
            <person name="Susca A."/>
            <person name="Todd R.B."/>
            <person name="Tsang A."/>
            <person name="Unkles S.E."/>
            <person name="van de Wiele N."/>
            <person name="van Rossen-Uffink D."/>
            <person name="Oliveira J.V."/>
            <person name="Vesth T.C."/>
            <person name="Visser J."/>
            <person name="Yu J.-H."/>
            <person name="Zhou M."/>
            <person name="Andersen M.R."/>
            <person name="Archer D.B."/>
            <person name="Baker S.E."/>
            <person name="Benoit I."/>
            <person name="Brakhage A.A."/>
            <person name="Braus G.H."/>
            <person name="Fischer R."/>
            <person name="Frisvad J.C."/>
            <person name="Goldman G.H."/>
            <person name="Houbraken J."/>
            <person name="Oakley B."/>
            <person name="Pocsi I."/>
            <person name="Scazzocchio C."/>
            <person name="Seiboth B."/>
            <person name="vanKuyk P.A."/>
            <person name="Wortman J."/>
            <person name="Dyer P.S."/>
            <person name="Grigoriev I.V."/>
        </authorList>
    </citation>
    <scope>NUCLEOTIDE SEQUENCE [LARGE SCALE GENOMIC DNA]</scope>
    <source>
        <strain evidence="3">CBS 101740 / IMI 381727 / IBT 21946</strain>
    </source>
</reference>
<dbReference type="Proteomes" id="UP000184499">
    <property type="component" value="Unassembled WGS sequence"/>
</dbReference>
<accession>A0A1L9UAA3</accession>
<name>A0A1L9UAA3_ASPBC</name>
<proteinExistence type="predicted"/>
<evidence type="ECO:0000313" key="3">
    <source>
        <dbReference type="Proteomes" id="UP000184499"/>
    </source>
</evidence>
<evidence type="ECO:0000256" key="1">
    <source>
        <dbReference type="SAM" id="Phobius"/>
    </source>
</evidence>